<keyword evidence="9" id="KW-1185">Reference proteome</keyword>
<evidence type="ECO:0000259" key="7">
    <source>
        <dbReference type="PROSITE" id="PS51296"/>
    </source>
</evidence>
<dbReference type="GO" id="GO:0051213">
    <property type="term" value="F:dioxygenase activity"/>
    <property type="evidence" value="ECO:0007669"/>
    <property type="project" value="UniProtKB-KW"/>
</dbReference>
<dbReference type="AlphaFoldDB" id="A0A4R1HIM9"/>
<dbReference type="RefSeq" id="WP_132430772.1">
    <property type="nucleotide sequence ID" value="NZ_SMFZ01000002.1"/>
</dbReference>
<evidence type="ECO:0000256" key="3">
    <source>
        <dbReference type="ARBA" id="ARBA00022723"/>
    </source>
</evidence>
<comment type="caution">
    <text evidence="8">The sequence shown here is derived from an EMBL/GenBank/DDBJ whole genome shotgun (WGS) entry which is preliminary data.</text>
</comment>
<dbReference type="GO" id="GO:0004497">
    <property type="term" value="F:monooxygenase activity"/>
    <property type="evidence" value="ECO:0007669"/>
    <property type="project" value="UniProtKB-ARBA"/>
</dbReference>
<evidence type="ECO:0000256" key="6">
    <source>
        <dbReference type="ARBA" id="ARBA00023014"/>
    </source>
</evidence>
<keyword evidence="6" id="KW-0411">Iron-sulfur</keyword>
<dbReference type="Gene3D" id="3.90.380.10">
    <property type="entry name" value="Naphthalene 1,2-dioxygenase Alpha Subunit, Chain A, domain 1"/>
    <property type="match status" value="1"/>
</dbReference>
<gene>
    <name evidence="8" type="ORF">EV378_6105</name>
</gene>
<dbReference type="PANTHER" id="PTHR43756:SF5">
    <property type="entry name" value="CHOLINE MONOOXYGENASE, CHLOROPLASTIC"/>
    <property type="match status" value="1"/>
</dbReference>
<dbReference type="PRINTS" id="PR00090">
    <property type="entry name" value="RNGDIOXGNASE"/>
</dbReference>
<protein>
    <submittedName>
        <fullName evidence="8">Phenylpropionate dioxygenase-like ring-hydroxylating dioxygenase large terminal subunit</fullName>
    </submittedName>
</protein>
<dbReference type="PANTHER" id="PTHR43756">
    <property type="entry name" value="CHOLINE MONOOXYGENASE, CHLOROPLASTIC"/>
    <property type="match status" value="1"/>
</dbReference>
<accession>A0A4R1HIM9</accession>
<dbReference type="InterPro" id="IPR036922">
    <property type="entry name" value="Rieske_2Fe-2S_sf"/>
</dbReference>
<dbReference type="InterPro" id="IPR017941">
    <property type="entry name" value="Rieske_2Fe-2S"/>
</dbReference>
<dbReference type="SUPFAM" id="SSF50022">
    <property type="entry name" value="ISP domain"/>
    <property type="match status" value="1"/>
</dbReference>
<dbReference type="Gene3D" id="2.102.10.10">
    <property type="entry name" value="Rieske [2Fe-2S] iron-sulphur domain"/>
    <property type="match status" value="1"/>
</dbReference>
<name>A0A4R1HIM9_PSEEN</name>
<keyword evidence="4" id="KW-0560">Oxidoreductase</keyword>
<comment type="cofactor">
    <cofactor evidence="1">
        <name>Fe cation</name>
        <dbReference type="ChEBI" id="CHEBI:24875"/>
    </cofactor>
</comment>
<organism evidence="8 9">
    <name type="scientific">Pseudonocardia endophytica</name>
    <dbReference type="NCBI Taxonomy" id="401976"/>
    <lineage>
        <taxon>Bacteria</taxon>
        <taxon>Bacillati</taxon>
        <taxon>Actinomycetota</taxon>
        <taxon>Actinomycetes</taxon>
        <taxon>Pseudonocardiales</taxon>
        <taxon>Pseudonocardiaceae</taxon>
        <taxon>Pseudonocardia</taxon>
    </lineage>
</organism>
<dbReference type="GO" id="GO:0005506">
    <property type="term" value="F:iron ion binding"/>
    <property type="evidence" value="ECO:0007669"/>
    <property type="project" value="InterPro"/>
</dbReference>
<evidence type="ECO:0000313" key="8">
    <source>
        <dbReference type="EMBL" id="TCK22107.1"/>
    </source>
</evidence>
<evidence type="ECO:0000313" key="9">
    <source>
        <dbReference type="Proteomes" id="UP000295560"/>
    </source>
</evidence>
<dbReference type="InterPro" id="IPR001663">
    <property type="entry name" value="Rng_hydr_dOase-A"/>
</dbReference>
<proteinExistence type="predicted"/>
<dbReference type="Proteomes" id="UP000295560">
    <property type="component" value="Unassembled WGS sequence"/>
</dbReference>
<dbReference type="EMBL" id="SMFZ01000002">
    <property type="protein sequence ID" value="TCK22107.1"/>
    <property type="molecule type" value="Genomic_DNA"/>
</dbReference>
<feature type="domain" description="Rieske" evidence="7">
    <location>
        <begin position="54"/>
        <end position="163"/>
    </location>
</feature>
<dbReference type="CDD" id="cd03469">
    <property type="entry name" value="Rieske_RO_Alpha_N"/>
    <property type="match status" value="1"/>
</dbReference>
<keyword evidence="3" id="KW-0479">Metal-binding</keyword>
<dbReference type="GO" id="GO:0016705">
    <property type="term" value="F:oxidoreductase activity, acting on paired donors, with incorporation or reduction of molecular oxygen"/>
    <property type="evidence" value="ECO:0007669"/>
    <property type="project" value="UniProtKB-ARBA"/>
</dbReference>
<dbReference type="Pfam" id="PF00355">
    <property type="entry name" value="Rieske"/>
    <property type="match status" value="1"/>
</dbReference>
<reference evidence="8 9" key="1">
    <citation type="submission" date="2019-03" db="EMBL/GenBank/DDBJ databases">
        <title>Sequencing the genomes of 1000 actinobacteria strains.</title>
        <authorList>
            <person name="Klenk H.-P."/>
        </authorList>
    </citation>
    <scope>NUCLEOTIDE SEQUENCE [LARGE SCALE GENOMIC DNA]</scope>
    <source>
        <strain evidence="8 9">DSM 44969</strain>
    </source>
</reference>
<keyword evidence="5" id="KW-0408">Iron</keyword>
<evidence type="ECO:0000256" key="1">
    <source>
        <dbReference type="ARBA" id="ARBA00001962"/>
    </source>
</evidence>
<dbReference type="PROSITE" id="PS51296">
    <property type="entry name" value="RIESKE"/>
    <property type="match status" value="1"/>
</dbReference>
<dbReference type="OrthoDB" id="5243643at2"/>
<keyword evidence="2" id="KW-0001">2Fe-2S</keyword>
<evidence type="ECO:0000256" key="5">
    <source>
        <dbReference type="ARBA" id="ARBA00023004"/>
    </source>
</evidence>
<keyword evidence="8" id="KW-0223">Dioxygenase</keyword>
<evidence type="ECO:0000256" key="4">
    <source>
        <dbReference type="ARBA" id="ARBA00023002"/>
    </source>
</evidence>
<dbReference type="Pfam" id="PF00848">
    <property type="entry name" value="Ring_hydroxyl_A"/>
    <property type="match status" value="1"/>
</dbReference>
<dbReference type="SUPFAM" id="SSF55961">
    <property type="entry name" value="Bet v1-like"/>
    <property type="match status" value="1"/>
</dbReference>
<dbReference type="InterPro" id="IPR015879">
    <property type="entry name" value="Ring_hydroxy_dOase_asu_C_dom"/>
</dbReference>
<evidence type="ECO:0000256" key="2">
    <source>
        <dbReference type="ARBA" id="ARBA00022714"/>
    </source>
</evidence>
<dbReference type="GO" id="GO:0051537">
    <property type="term" value="F:2 iron, 2 sulfur cluster binding"/>
    <property type="evidence" value="ECO:0007669"/>
    <property type="project" value="UniProtKB-KW"/>
</dbReference>
<sequence length="392" mass="44021">MDRTTELALIDEIGGLLADGTTSMAAQVARVHPDELLGSAQAATERDVLFSERPLVLAPSSAVSKVGDFVTEEIAGLPLLAVRGRDGVVRVFLNVCRHRGNRLCFEKAGNRKAAFSCSYHAWTYGLDGRCRGFVDRAGFDTLSTADFGLREFPSQERHGLIWFSPRQGGDVDVASCLGAELDTELAGFASHTGHLFESDRQRFPFNWKLGVNTFQELFHLAFLHKESLGRAFISNVSAFRSYPPHQRLTVVRSTFPEMLTEPVEKRSLFPHCTLVYVLFPNTVFVWQLDHLELWRFTPRPDDLGACDVRLWLLTEEEPTTDGARGHWQRNWDKTLETVYGEDFETMAQIQRNLTGGALDEIVYGRNEIGLQDYYRQVRAATERSAAMVGGRA</sequence>